<proteinExistence type="predicted"/>
<feature type="non-terminal residue" evidence="1">
    <location>
        <position position="233"/>
    </location>
</feature>
<feature type="non-terminal residue" evidence="1">
    <location>
        <position position="1"/>
    </location>
</feature>
<dbReference type="EMBL" id="UINC01221088">
    <property type="protein sequence ID" value="SVE49276.1"/>
    <property type="molecule type" value="Genomic_DNA"/>
</dbReference>
<name>A0A383DXL2_9ZZZZ</name>
<organism evidence="1">
    <name type="scientific">marine metagenome</name>
    <dbReference type="NCBI Taxonomy" id="408172"/>
    <lineage>
        <taxon>unclassified sequences</taxon>
        <taxon>metagenomes</taxon>
        <taxon>ecological metagenomes</taxon>
    </lineage>
</organism>
<reference evidence="1" key="1">
    <citation type="submission" date="2018-05" db="EMBL/GenBank/DDBJ databases">
        <authorList>
            <person name="Lanie J.A."/>
            <person name="Ng W.-L."/>
            <person name="Kazmierczak K.M."/>
            <person name="Andrzejewski T.M."/>
            <person name="Davidsen T.M."/>
            <person name="Wayne K.J."/>
            <person name="Tettelin H."/>
            <person name="Glass J.I."/>
            <person name="Rusch D."/>
            <person name="Podicherti R."/>
            <person name="Tsui H.-C.T."/>
            <person name="Winkler M.E."/>
        </authorList>
    </citation>
    <scope>NUCLEOTIDE SEQUENCE</scope>
</reference>
<dbReference type="AlphaFoldDB" id="A0A383DXL2"/>
<evidence type="ECO:0000313" key="1">
    <source>
        <dbReference type="EMBL" id="SVE49276.1"/>
    </source>
</evidence>
<accession>A0A383DXL2</accession>
<sequence length="233" mass="25076">GTAVEDCAGECDGDAVVDECGECNGDGADVMCSDGSYVCDESECPEPGGDPFTFNQSTQFAYYFVFSAYDCPGDYLVAGEDWIGVYNGDVCVGGKEWPGGPVEVPAYGDDGEAYSAGYLNSGDMPTFKIYDASENIYYDAMPNENFAFQPYGVNNILRMDAGLFQNVMLDEGANLVSFYVLPDDNSVEDMMDPLSGNISAVLSGGTAAQYLDGWGWIGSLTSFEYESGYWLIM</sequence>
<protein>
    <submittedName>
        <fullName evidence="1">Uncharacterized protein</fullName>
    </submittedName>
</protein>
<gene>
    <name evidence="1" type="ORF">METZ01_LOCUS502130</name>
</gene>